<dbReference type="InterPro" id="IPR004027">
    <property type="entry name" value="SEC_C_motif"/>
</dbReference>
<sequence>MNMKIGRNDKCPCGSGLKYKKCHLGRPLQVFPEPFKGRSIRERNIILLNAITDIFFGKGEDWNEMRNALTEDKVRELYKIIAWLWPPQTDITPLLPQPSKTLRGLYTGDTRPQDILQNIVRYSLYTEEIIVVSPFLAPLTMRQEFSPLYNPKQYRQDTLELIYFAFALAPWIEAGIVNMIPNPMDFDFSLRKEIYTMAERRYEENKAFYDKELKKYADDEGKKEFKRMYMRMPEESLRKRIKDFKPEASQKEVDGLVDYWLRQRKDDPLLLDEEMTSEAEMRIKRMGANLELGLYLGQATGSYLYTNTPFQWNEIMSSRQQTTGDSNVWSPLTQAFQSLDFTFLNDVDAGFAYKLKEEGRLGGFRNYLRRVWNKIEEDNTPAQANSAAREFGDELHEEYGKTKEEWAKIDKSIVEFVTGATGISTLLPPLITGGLDWTIPALGFSIAGVGKLLSSRFRRNEFKTNVPLAVLLDLEKKRKLLK</sequence>
<accession>A0A1F7JF85</accession>
<keyword evidence="1" id="KW-0812">Transmembrane</keyword>
<evidence type="ECO:0000313" key="3">
    <source>
        <dbReference type="Proteomes" id="UP000178486"/>
    </source>
</evidence>
<dbReference type="EMBL" id="MGAU01000034">
    <property type="protein sequence ID" value="OGK54278.1"/>
    <property type="molecule type" value="Genomic_DNA"/>
</dbReference>
<evidence type="ECO:0000313" key="2">
    <source>
        <dbReference type="EMBL" id="OGK54278.1"/>
    </source>
</evidence>
<name>A0A1F7JF85_9BACT</name>
<evidence type="ECO:0008006" key="4">
    <source>
        <dbReference type="Google" id="ProtNLM"/>
    </source>
</evidence>
<reference evidence="2 3" key="1">
    <citation type="journal article" date="2016" name="Nat. Commun.">
        <title>Thousands of microbial genomes shed light on interconnected biogeochemical processes in an aquifer system.</title>
        <authorList>
            <person name="Anantharaman K."/>
            <person name="Brown C.T."/>
            <person name="Hug L.A."/>
            <person name="Sharon I."/>
            <person name="Castelle C.J."/>
            <person name="Probst A.J."/>
            <person name="Thomas B.C."/>
            <person name="Singh A."/>
            <person name="Wilkins M.J."/>
            <person name="Karaoz U."/>
            <person name="Brodie E.L."/>
            <person name="Williams K.H."/>
            <person name="Hubbard S.S."/>
            <person name="Banfield J.F."/>
        </authorList>
    </citation>
    <scope>NUCLEOTIDE SEQUENCE [LARGE SCALE GENOMIC DNA]</scope>
</reference>
<dbReference type="SUPFAM" id="SSF103642">
    <property type="entry name" value="Sec-C motif"/>
    <property type="match status" value="1"/>
</dbReference>
<organism evidence="2 3">
    <name type="scientific">Candidatus Roizmanbacteria bacterium RIFCSPLOWO2_01_FULL_45_11</name>
    <dbReference type="NCBI Taxonomy" id="1802070"/>
    <lineage>
        <taxon>Bacteria</taxon>
        <taxon>Candidatus Roizmaniibacteriota</taxon>
    </lineage>
</organism>
<proteinExistence type="predicted"/>
<dbReference type="Gene3D" id="3.10.450.50">
    <property type="match status" value="1"/>
</dbReference>
<keyword evidence="1" id="KW-1133">Transmembrane helix</keyword>
<evidence type="ECO:0000256" key="1">
    <source>
        <dbReference type="SAM" id="Phobius"/>
    </source>
</evidence>
<gene>
    <name evidence="2" type="ORF">A3B56_01615</name>
</gene>
<comment type="caution">
    <text evidence="2">The sequence shown here is derived from an EMBL/GenBank/DDBJ whole genome shotgun (WGS) entry which is preliminary data.</text>
</comment>
<dbReference type="Proteomes" id="UP000178486">
    <property type="component" value="Unassembled WGS sequence"/>
</dbReference>
<protein>
    <recommendedName>
        <fullName evidence="4">SEC-C domain-containing protein</fullName>
    </recommendedName>
</protein>
<dbReference type="Pfam" id="PF02810">
    <property type="entry name" value="SEC-C"/>
    <property type="match status" value="1"/>
</dbReference>
<dbReference type="AlphaFoldDB" id="A0A1F7JF85"/>
<feature type="transmembrane region" description="Helical" evidence="1">
    <location>
        <begin position="161"/>
        <end position="181"/>
    </location>
</feature>
<keyword evidence="1" id="KW-0472">Membrane</keyword>